<reference evidence="1 2" key="1">
    <citation type="submission" date="2015-12" db="EMBL/GenBank/DDBJ databases">
        <title>The genome of Folsomia candida.</title>
        <authorList>
            <person name="Faddeeva A."/>
            <person name="Derks M.F."/>
            <person name="Anvar Y."/>
            <person name="Smit S."/>
            <person name="Van Straalen N."/>
            <person name="Roelofs D."/>
        </authorList>
    </citation>
    <scope>NUCLEOTIDE SEQUENCE [LARGE SCALE GENOMIC DNA]</scope>
    <source>
        <strain evidence="1 2">VU population</strain>
        <tissue evidence="1">Whole body</tissue>
    </source>
</reference>
<gene>
    <name evidence="1" type="ORF">Fcan01_07562</name>
</gene>
<dbReference type="AlphaFoldDB" id="A0A226EJV9"/>
<proteinExistence type="predicted"/>
<evidence type="ECO:0000313" key="1">
    <source>
        <dbReference type="EMBL" id="OXA57041.1"/>
    </source>
</evidence>
<keyword evidence="2" id="KW-1185">Reference proteome</keyword>
<dbReference type="Proteomes" id="UP000198287">
    <property type="component" value="Unassembled WGS sequence"/>
</dbReference>
<dbReference type="EMBL" id="LNIX01000003">
    <property type="protein sequence ID" value="OXA57041.1"/>
    <property type="molecule type" value="Genomic_DNA"/>
</dbReference>
<name>A0A226EJV9_FOLCA</name>
<sequence>MQYNNNNNSLDEPVKRIILPWAGETTTKIARFLESKLEMKIGYIPGPKLSRMLTNTKEKPRTINCGIYSIQCSNCPAKYIGETGRDYTTRIQEHIHAIRSGNLPVMPPTDDDHVSERFPQVPSSIQSQTRVRQQLYNILKPFGALFRQKYEMMRLPIRTTSEVTLTKNSTLQFLVDYGE</sequence>
<accession>A0A226EJV9</accession>
<protein>
    <recommendedName>
        <fullName evidence="3">GIY-YIG domain-containing protein</fullName>
    </recommendedName>
</protein>
<evidence type="ECO:0000313" key="2">
    <source>
        <dbReference type="Proteomes" id="UP000198287"/>
    </source>
</evidence>
<comment type="caution">
    <text evidence="1">The sequence shown here is derived from an EMBL/GenBank/DDBJ whole genome shotgun (WGS) entry which is preliminary data.</text>
</comment>
<evidence type="ECO:0008006" key="3">
    <source>
        <dbReference type="Google" id="ProtNLM"/>
    </source>
</evidence>
<organism evidence="1 2">
    <name type="scientific">Folsomia candida</name>
    <name type="common">Springtail</name>
    <dbReference type="NCBI Taxonomy" id="158441"/>
    <lineage>
        <taxon>Eukaryota</taxon>
        <taxon>Metazoa</taxon>
        <taxon>Ecdysozoa</taxon>
        <taxon>Arthropoda</taxon>
        <taxon>Hexapoda</taxon>
        <taxon>Collembola</taxon>
        <taxon>Entomobryomorpha</taxon>
        <taxon>Isotomoidea</taxon>
        <taxon>Isotomidae</taxon>
        <taxon>Proisotominae</taxon>
        <taxon>Folsomia</taxon>
    </lineage>
</organism>